<dbReference type="Pfam" id="PF00353">
    <property type="entry name" value="HemolysinCabind"/>
    <property type="match status" value="2"/>
</dbReference>
<dbReference type="SUPFAM" id="SSF51120">
    <property type="entry name" value="beta-Roll"/>
    <property type="match status" value="2"/>
</dbReference>
<reference evidence="1 2" key="1">
    <citation type="submission" date="2021-12" db="EMBL/GenBank/DDBJ databases">
        <title>Siccirubricoccus leaddurans sp. nov., a high concentration Zn2+ tolerance bacterium.</title>
        <authorList>
            <person name="Cao Y."/>
        </authorList>
    </citation>
    <scope>NUCLEOTIDE SEQUENCE [LARGE SCALE GENOMIC DNA]</scope>
    <source>
        <strain evidence="1 2">KC 17139</strain>
    </source>
</reference>
<evidence type="ECO:0000313" key="2">
    <source>
        <dbReference type="Proteomes" id="UP001523392"/>
    </source>
</evidence>
<dbReference type="RefSeq" id="WP_252954055.1">
    <property type="nucleotide sequence ID" value="NZ_JAFIRR010000090.1"/>
</dbReference>
<proteinExistence type="predicted"/>
<gene>
    <name evidence="1" type="ORF">JYK14_14740</name>
</gene>
<dbReference type="SUPFAM" id="SSF56973">
    <property type="entry name" value="Aerolisin/ETX pore-forming domain"/>
    <property type="match status" value="1"/>
</dbReference>
<evidence type="ECO:0008006" key="3">
    <source>
        <dbReference type="Google" id="ProtNLM"/>
    </source>
</evidence>
<organism evidence="1 2">
    <name type="scientific">Siccirubricoccus soli</name>
    <dbReference type="NCBI Taxonomy" id="2899147"/>
    <lineage>
        <taxon>Bacteria</taxon>
        <taxon>Pseudomonadati</taxon>
        <taxon>Pseudomonadota</taxon>
        <taxon>Alphaproteobacteria</taxon>
        <taxon>Acetobacterales</taxon>
        <taxon>Roseomonadaceae</taxon>
        <taxon>Siccirubricoccus</taxon>
    </lineage>
</organism>
<dbReference type="PRINTS" id="PR00313">
    <property type="entry name" value="CABNDNGRPT"/>
</dbReference>
<dbReference type="InterPro" id="IPR011049">
    <property type="entry name" value="Serralysin-like_metalloprot_C"/>
</dbReference>
<evidence type="ECO:0000313" key="1">
    <source>
        <dbReference type="EMBL" id="MCO6417411.1"/>
    </source>
</evidence>
<keyword evidence="2" id="KW-1185">Reference proteome</keyword>
<protein>
    <recommendedName>
        <fullName evidence="3">Calcium-binding protein</fullName>
    </recommendedName>
</protein>
<dbReference type="Proteomes" id="UP001523392">
    <property type="component" value="Unassembled WGS sequence"/>
</dbReference>
<accession>A0ABT1D653</accession>
<sequence>MALKILNPDVVGKQYIDTFWKDALGTSEDPANGQWYTNGPNNDNIGLYGGLTDALPSQPVFDSTKEHYIPTNSTGTSAKVDNTNGLQPSATVTLGFSYQQGHSTTHETSSSITVGVSQEIDIDFEVASSKTTFSFSGTYGWSESTDDSVTTTNESNIQVPVNVPTGKIYEAQLFYLQETLIVPYTATVEVTGDSETWFADRVNGHYNYATDAGTIFAYIAAKGLAGAESSQYGSNGTTGTVSEAGTVTMFGGGAYTTKIYDVTNGDASQLEDGIGLKVTLGDDGEAFRDTPYDDFATGGAGNDSFLLTRGSDVAYGEDGDDSIGGFGSGAHLMHGGAGDDSISAVGCGLYNKLDGGEGNDVLQANAASSILLGGAGDDRYLLGPGAMGSRIVDGQGSNDLAITLGTRLGFERAGNSLIIHKDGGPDYQSDQDVVWVDFFIGDGANRVNGRTGEELLSRSPTPRPLDITDFEALVVSANDNYATIGQWTF</sequence>
<dbReference type="EMBL" id="JAFIRR010000090">
    <property type="protein sequence ID" value="MCO6417411.1"/>
    <property type="molecule type" value="Genomic_DNA"/>
</dbReference>
<comment type="caution">
    <text evidence="1">The sequence shown here is derived from an EMBL/GenBank/DDBJ whole genome shotgun (WGS) entry which is preliminary data.</text>
</comment>
<dbReference type="CDD" id="cd10140">
    <property type="entry name" value="PFM_aerolysin_family"/>
    <property type="match status" value="1"/>
</dbReference>
<dbReference type="Gene3D" id="2.170.15.10">
    <property type="entry name" value="Proaerolysin, chain A, domain 3"/>
    <property type="match status" value="1"/>
</dbReference>
<dbReference type="InterPro" id="IPR001343">
    <property type="entry name" value="Hemolysn_Ca-bd"/>
</dbReference>
<dbReference type="Gene3D" id="2.150.10.10">
    <property type="entry name" value="Serralysin-like metalloprotease, C-terminal"/>
    <property type="match status" value="1"/>
</dbReference>
<name>A0ABT1D653_9PROT</name>